<reference evidence="1 2" key="2">
    <citation type="journal article" date="2022" name="Mol. Ecol. Resour.">
        <title>The genomes of chicory, endive, great burdock and yacon provide insights into Asteraceae paleo-polyploidization history and plant inulin production.</title>
        <authorList>
            <person name="Fan W."/>
            <person name="Wang S."/>
            <person name="Wang H."/>
            <person name="Wang A."/>
            <person name="Jiang F."/>
            <person name="Liu H."/>
            <person name="Zhao H."/>
            <person name="Xu D."/>
            <person name="Zhang Y."/>
        </authorList>
    </citation>
    <scope>NUCLEOTIDE SEQUENCE [LARGE SCALE GENOMIC DNA]</scope>
    <source>
        <strain evidence="2">cv. Punajuju</strain>
        <tissue evidence="1">Leaves</tissue>
    </source>
</reference>
<proteinExistence type="predicted"/>
<evidence type="ECO:0000313" key="1">
    <source>
        <dbReference type="EMBL" id="KAI3709401.1"/>
    </source>
</evidence>
<comment type="caution">
    <text evidence="1">The sequence shown here is derived from an EMBL/GenBank/DDBJ whole genome shotgun (WGS) entry which is preliminary data.</text>
</comment>
<protein>
    <submittedName>
        <fullName evidence="1">Uncharacterized protein</fullName>
    </submittedName>
</protein>
<keyword evidence="2" id="KW-1185">Reference proteome</keyword>
<organism evidence="1 2">
    <name type="scientific">Cichorium intybus</name>
    <name type="common">Chicory</name>
    <dbReference type="NCBI Taxonomy" id="13427"/>
    <lineage>
        <taxon>Eukaryota</taxon>
        <taxon>Viridiplantae</taxon>
        <taxon>Streptophyta</taxon>
        <taxon>Embryophyta</taxon>
        <taxon>Tracheophyta</taxon>
        <taxon>Spermatophyta</taxon>
        <taxon>Magnoliopsida</taxon>
        <taxon>eudicotyledons</taxon>
        <taxon>Gunneridae</taxon>
        <taxon>Pentapetalae</taxon>
        <taxon>asterids</taxon>
        <taxon>campanulids</taxon>
        <taxon>Asterales</taxon>
        <taxon>Asteraceae</taxon>
        <taxon>Cichorioideae</taxon>
        <taxon>Cichorieae</taxon>
        <taxon>Cichoriinae</taxon>
        <taxon>Cichorium</taxon>
    </lineage>
</organism>
<evidence type="ECO:0000313" key="2">
    <source>
        <dbReference type="Proteomes" id="UP001055811"/>
    </source>
</evidence>
<accession>A0ACB9AHF1</accession>
<dbReference type="Proteomes" id="UP001055811">
    <property type="component" value="Linkage Group LG07"/>
</dbReference>
<dbReference type="EMBL" id="CM042015">
    <property type="protein sequence ID" value="KAI3709401.1"/>
    <property type="molecule type" value="Genomic_DNA"/>
</dbReference>
<name>A0ACB9AHF1_CICIN</name>
<gene>
    <name evidence="1" type="ORF">L2E82_39163</name>
</gene>
<reference evidence="2" key="1">
    <citation type="journal article" date="2022" name="Mol. Ecol. Resour.">
        <title>The genomes of chicory, endive, great burdock and yacon provide insights into Asteraceae palaeo-polyploidization history and plant inulin production.</title>
        <authorList>
            <person name="Fan W."/>
            <person name="Wang S."/>
            <person name="Wang H."/>
            <person name="Wang A."/>
            <person name="Jiang F."/>
            <person name="Liu H."/>
            <person name="Zhao H."/>
            <person name="Xu D."/>
            <person name="Zhang Y."/>
        </authorList>
    </citation>
    <scope>NUCLEOTIDE SEQUENCE [LARGE SCALE GENOMIC DNA]</scope>
    <source>
        <strain evidence="2">cv. Punajuju</strain>
    </source>
</reference>
<sequence length="113" mass="12948">MNQNNPNLVMDRRIGSMPEAHPPDIAFFHILPRLPMKSVRRFTRVSKQWHSFLTTSVFAKMQNTHHLLTNKLGVLSATRPYMFCTIDCERAERGFTASRLCPSKSDLVNPSGF</sequence>